<dbReference type="OrthoDB" id="9812065at2"/>
<evidence type="ECO:0000256" key="1">
    <source>
        <dbReference type="ARBA" id="ARBA00022723"/>
    </source>
</evidence>
<name>A0A5C6RQL3_9FLAO</name>
<dbReference type="GO" id="GO:0016810">
    <property type="term" value="F:hydrolase activity, acting on carbon-nitrogen (but not peptide) bonds"/>
    <property type="evidence" value="ECO:0007669"/>
    <property type="project" value="InterPro"/>
</dbReference>
<dbReference type="GO" id="GO:0016020">
    <property type="term" value="C:membrane"/>
    <property type="evidence" value="ECO:0007669"/>
    <property type="project" value="TreeGrafter"/>
</dbReference>
<organism evidence="4 5">
    <name type="scientific">Vicingus serpentipes</name>
    <dbReference type="NCBI Taxonomy" id="1926625"/>
    <lineage>
        <taxon>Bacteria</taxon>
        <taxon>Pseudomonadati</taxon>
        <taxon>Bacteroidota</taxon>
        <taxon>Flavobacteriia</taxon>
        <taxon>Flavobacteriales</taxon>
        <taxon>Vicingaceae</taxon>
        <taxon>Vicingus</taxon>
    </lineage>
</organism>
<gene>
    <name evidence="4" type="ORF">FRY74_09550</name>
</gene>
<dbReference type="AlphaFoldDB" id="A0A5C6RQL3"/>
<dbReference type="PANTHER" id="PTHR10587">
    <property type="entry name" value="GLYCOSYL TRANSFERASE-RELATED"/>
    <property type="match status" value="1"/>
</dbReference>
<evidence type="ECO:0000259" key="3">
    <source>
        <dbReference type="PROSITE" id="PS51677"/>
    </source>
</evidence>
<proteinExistence type="predicted"/>
<keyword evidence="5" id="KW-1185">Reference proteome</keyword>
<comment type="caution">
    <text evidence="4">The sequence shown here is derived from an EMBL/GenBank/DDBJ whole genome shotgun (WGS) entry which is preliminary data.</text>
</comment>
<reference evidence="4 5" key="1">
    <citation type="submission" date="2019-08" db="EMBL/GenBank/DDBJ databases">
        <title>Genome of Vicingus serpentipes NCIMB 15042.</title>
        <authorList>
            <person name="Bowman J.P."/>
        </authorList>
    </citation>
    <scope>NUCLEOTIDE SEQUENCE [LARGE SCALE GENOMIC DNA]</scope>
    <source>
        <strain evidence="4 5">NCIMB 15042</strain>
    </source>
</reference>
<dbReference type="InterPro" id="IPR011330">
    <property type="entry name" value="Glyco_hydro/deAcase_b/a-brl"/>
</dbReference>
<dbReference type="Gene3D" id="3.20.20.370">
    <property type="entry name" value="Glycoside hydrolase/deacetylase"/>
    <property type="match status" value="1"/>
</dbReference>
<keyword evidence="2" id="KW-0378">Hydrolase</keyword>
<accession>A0A5C6RQL3</accession>
<feature type="domain" description="NodB homology" evidence="3">
    <location>
        <begin position="26"/>
        <end position="200"/>
    </location>
</feature>
<dbReference type="GO" id="GO:0046872">
    <property type="term" value="F:metal ion binding"/>
    <property type="evidence" value="ECO:0007669"/>
    <property type="project" value="UniProtKB-KW"/>
</dbReference>
<dbReference type="RefSeq" id="WP_147100898.1">
    <property type="nucleotide sequence ID" value="NZ_VOOS01000004.1"/>
</dbReference>
<evidence type="ECO:0000313" key="5">
    <source>
        <dbReference type="Proteomes" id="UP000321721"/>
    </source>
</evidence>
<dbReference type="InterPro" id="IPR002509">
    <property type="entry name" value="NODB_dom"/>
</dbReference>
<dbReference type="PROSITE" id="PS51677">
    <property type="entry name" value="NODB"/>
    <property type="match status" value="1"/>
</dbReference>
<dbReference type="GO" id="GO:0005975">
    <property type="term" value="P:carbohydrate metabolic process"/>
    <property type="evidence" value="ECO:0007669"/>
    <property type="project" value="InterPro"/>
</dbReference>
<dbReference type="PANTHER" id="PTHR10587:SF133">
    <property type="entry name" value="CHITIN DEACETYLASE 1-RELATED"/>
    <property type="match status" value="1"/>
</dbReference>
<sequence>MFLVKTPLAIKKSFPSLVWDIPNNTKTIYLTFDDGPTPEITTWVLETLKKHKIKATFFVVGDNVKKYPQIYQQLIAEGHAIGNHTYNHLNGWKTKSSDYLQNIEKCAELVDSNLFRPPYGRIKNTQIRKLKQHYKIIMWDVLSGDFDANLSPAKCAENVINNTKAGSIIVFHDSVKAEKNLKYALPKAIEFLKQQGFTFGVITED</sequence>
<protein>
    <submittedName>
        <fullName evidence="4">Polysaccharide deacetylase family protein</fullName>
    </submittedName>
</protein>
<keyword evidence="1" id="KW-0479">Metal-binding</keyword>
<dbReference type="EMBL" id="VOOS01000004">
    <property type="protein sequence ID" value="TXB64686.1"/>
    <property type="molecule type" value="Genomic_DNA"/>
</dbReference>
<dbReference type="InterPro" id="IPR050248">
    <property type="entry name" value="Polysacc_deacetylase_ArnD"/>
</dbReference>
<dbReference type="Pfam" id="PF01522">
    <property type="entry name" value="Polysacc_deac_1"/>
    <property type="match status" value="1"/>
</dbReference>
<evidence type="ECO:0000313" key="4">
    <source>
        <dbReference type="EMBL" id="TXB64686.1"/>
    </source>
</evidence>
<evidence type="ECO:0000256" key="2">
    <source>
        <dbReference type="ARBA" id="ARBA00022801"/>
    </source>
</evidence>
<dbReference type="CDD" id="cd10917">
    <property type="entry name" value="CE4_NodB_like_6s_7s"/>
    <property type="match status" value="1"/>
</dbReference>
<dbReference type="Proteomes" id="UP000321721">
    <property type="component" value="Unassembled WGS sequence"/>
</dbReference>
<dbReference type="SUPFAM" id="SSF88713">
    <property type="entry name" value="Glycoside hydrolase/deacetylase"/>
    <property type="match status" value="1"/>
</dbReference>